<comment type="caution">
    <text evidence="11">The sequence shown here is derived from an EMBL/GenBank/DDBJ whole genome shotgun (WGS) entry which is preliminary data.</text>
</comment>
<feature type="transmembrane region" description="Helical" evidence="9">
    <location>
        <begin position="103"/>
        <end position="120"/>
    </location>
</feature>
<evidence type="ECO:0000256" key="9">
    <source>
        <dbReference type="HAMAP-Rule" id="MF_00161"/>
    </source>
</evidence>
<gene>
    <name evidence="9" type="primary">lspA</name>
    <name evidence="11" type="ORF">CLV54_1406</name>
</gene>
<dbReference type="GO" id="GO:0004190">
    <property type="term" value="F:aspartic-type endopeptidase activity"/>
    <property type="evidence" value="ECO:0007669"/>
    <property type="project" value="UniProtKB-UniRule"/>
</dbReference>
<evidence type="ECO:0000256" key="8">
    <source>
        <dbReference type="ARBA" id="ARBA00023136"/>
    </source>
</evidence>
<keyword evidence="2 9" id="KW-1003">Cell membrane</keyword>
<keyword evidence="6 9" id="KW-0378">Hydrolase</keyword>
<dbReference type="RefSeq" id="WP_170061960.1">
    <property type="nucleotide sequence ID" value="NZ_PGFB01000002.1"/>
</dbReference>
<name>A0A2M9C083_9MICO</name>
<protein>
    <recommendedName>
        <fullName evidence="9">Lipoprotein signal peptidase</fullName>
        <ecNumber evidence="9">3.4.23.36</ecNumber>
    </recommendedName>
    <alternativeName>
        <fullName evidence="9">Prolipoprotein signal peptidase</fullName>
    </alternativeName>
    <alternativeName>
        <fullName evidence="9">Signal peptidase II</fullName>
        <shortName evidence="9">SPase II</shortName>
    </alternativeName>
</protein>
<feature type="active site" evidence="9">
    <location>
        <position position="150"/>
    </location>
</feature>
<dbReference type="PANTHER" id="PTHR33695:SF1">
    <property type="entry name" value="LIPOPROTEIN SIGNAL PEPTIDASE"/>
    <property type="match status" value="1"/>
</dbReference>
<evidence type="ECO:0000256" key="6">
    <source>
        <dbReference type="ARBA" id="ARBA00022801"/>
    </source>
</evidence>
<keyword evidence="12" id="KW-1185">Reference proteome</keyword>
<dbReference type="PANTHER" id="PTHR33695">
    <property type="entry name" value="LIPOPROTEIN SIGNAL PEPTIDASE"/>
    <property type="match status" value="1"/>
</dbReference>
<keyword evidence="3 9" id="KW-0645">Protease</keyword>
<keyword evidence="8 9" id="KW-0472">Membrane</keyword>
<comment type="catalytic activity">
    <reaction evidence="9">
        <text>Release of signal peptides from bacterial membrane prolipoproteins. Hydrolyzes -Xaa-Yaa-Zaa-|-(S,diacylglyceryl)Cys-, in which Xaa is hydrophobic (preferably Leu), and Yaa (Ala or Ser) and Zaa (Gly or Ala) have small, neutral side chains.</text>
        <dbReference type="EC" id="3.4.23.36"/>
    </reaction>
</comment>
<sequence length="195" mass="20333">MVDPSPETHDSEPRRAGHRLFWWTIAIGVVVVLADQLSKWWAVSALSGSGRVALLGDLLGLQLVYNPGAAFSTGTGVTWVFTIVTGVVAVLLVWLAWRVGSTVWAVGLGLVLGGAATHFGDRLLRPPAFGQGHVVDFIAYANFFIGNVADIAIVVGVVILFIAALRGIPLRAPDGAAAAREGEDADAAPEGTSAP</sequence>
<proteinExistence type="inferred from homology"/>
<dbReference type="AlphaFoldDB" id="A0A2M9C083"/>
<evidence type="ECO:0000256" key="10">
    <source>
        <dbReference type="RuleBase" id="RU004181"/>
    </source>
</evidence>
<dbReference type="Pfam" id="PF01252">
    <property type="entry name" value="Peptidase_A8"/>
    <property type="match status" value="1"/>
</dbReference>
<comment type="pathway">
    <text evidence="9">Protein modification; lipoprotein biosynthesis (signal peptide cleavage).</text>
</comment>
<dbReference type="HAMAP" id="MF_00161">
    <property type="entry name" value="LspA"/>
    <property type="match status" value="1"/>
</dbReference>
<dbReference type="GO" id="GO:0005886">
    <property type="term" value="C:plasma membrane"/>
    <property type="evidence" value="ECO:0007669"/>
    <property type="project" value="UniProtKB-SubCell"/>
</dbReference>
<feature type="transmembrane region" description="Helical" evidence="9">
    <location>
        <begin position="140"/>
        <end position="165"/>
    </location>
</feature>
<dbReference type="Proteomes" id="UP000230161">
    <property type="component" value="Unassembled WGS sequence"/>
</dbReference>
<evidence type="ECO:0000256" key="1">
    <source>
        <dbReference type="ARBA" id="ARBA00006139"/>
    </source>
</evidence>
<reference evidence="11 12" key="1">
    <citation type="submission" date="2017-11" db="EMBL/GenBank/DDBJ databases">
        <title>Genomic Encyclopedia of Archaeal and Bacterial Type Strains, Phase II (KMG-II): From Individual Species to Whole Genera.</title>
        <authorList>
            <person name="Goeker M."/>
        </authorList>
    </citation>
    <scope>NUCLEOTIDE SEQUENCE [LARGE SCALE GENOMIC DNA]</scope>
    <source>
        <strain evidence="11 12">DSM 25625</strain>
    </source>
</reference>
<feature type="transmembrane region" description="Helical" evidence="9">
    <location>
        <begin position="20"/>
        <end position="38"/>
    </location>
</feature>
<dbReference type="EC" id="3.4.23.36" evidence="9"/>
<dbReference type="PRINTS" id="PR00781">
    <property type="entry name" value="LIPOSIGPTASE"/>
</dbReference>
<organism evidence="11 12">
    <name type="scientific">Compostimonas suwonensis</name>
    <dbReference type="NCBI Taxonomy" id="1048394"/>
    <lineage>
        <taxon>Bacteria</taxon>
        <taxon>Bacillati</taxon>
        <taxon>Actinomycetota</taxon>
        <taxon>Actinomycetes</taxon>
        <taxon>Micrococcales</taxon>
        <taxon>Microbacteriaceae</taxon>
        <taxon>Compostimonas</taxon>
    </lineage>
</organism>
<feature type="active site" evidence="9">
    <location>
        <position position="136"/>
    </location>
</feature>
<dbReference type="GO" id="GO:0006508">
    <property type="term" value="P:proteolysis"/>
    <property type="evidence" value="ECO:0007669"/>
    <property type="project" value="UniProtKB-KW"/>
</dbReference>
<dbReference type="InterPro" id="IPR001872">
    <property type="entry name" value="Peptidase_A8"/>
</dbReference>
<evidence type="ECO:0000256" key="2">
    <source>
        <dbReference type="ARBA" id="ARBA00022475"/>
    </source>
</evidence>
<keyword evidence="7 9" id="KW-1133">Transmembrane helix</keyword>
<accession>A0A2M9C083</accession>
<comment type="similarity">
    <text evidence="1 9 10">Belongs to the peptidase A8 family.</text>
</comment>
<evidence type="ECO:0000256" key="7">
    <source>
        <dbReference type="ARBA" id="ARBA00022989"/>
    </source>
</evidence>
<dbReference type="UniPathway" id="UPA00665"/>
<evidence type="ECO:0000256" key="5">
    <source>
        <dbReference type="ARBA" id="ARBA00022750"/>
    </source>
</evidence>
<comment type="function">
    <text evidence="9">This protein specifically catalyzes the removal of signal peptides from prolipoproteins.</text>
</comment>
<dbReference type="EMBL" id="PGFB01000002">
    <property type="protein sequence ID" value="PJJ63732.1"/>
    <property type="molecule type" value="Genomic_DNA"/>
</dbReference>
<evidence type="ECO:0000313" key="12">
    <source>
        <dbReference type="Proteomes" id="UP000230161"/>
    </source>
</evidence>
<evidence type="ECO:0000256" key="3">
    <source>
        <dbReference type="ARBA" id="ARBA00022670"/>
    </source>
</evidence>
<comment type="subcellular location">
    <subcellularLocation>
        <location evidence="9">Cell membrane</location>
        <topology evidence="9">Multi-pass membrane protein</topology>
    </subcellularLocation>
</comment>
<evidence type="ECO:0000256" key="4">
    <source>
        <dbReference type="ARBA" id="ARBA00022692"/>
    </source>
</evidence>
<evidence type="ECO:0000313" key="11">
    <source>
        <dbReference type="EMBL" id="PJJ63732.1"/>
    </source>
</evidence>
<keyword evidence="5 9" id="KW-0064">Aspartyl protease</keyword>
<keyword evidence="4 9" id="KW-0812">Transmembrane</keyword>
<feature type="transmembrane region" description="Helical" evidence="9">
    <location>
        <begin position="77"/>
        <end position="96"/>
    </location>
</feature>